<reference evidence="2 3" key="1">
    <citation type="submission" date="2019-01" db="EMBL/GenBank/DDBJ databases">
        <title>Altererythrobacter rhizovicinus sp. nov., isolated from the rhizosphere soil of Haloxylon ammodendron.</title>
        <authorList>
            <person name="Li H.-P."/>
            <person name="Gou J.-Y."/>
            <person name="Yao D."/>
            <person name="Han Q.-Q."/>
            <person name="Shao K.-Z."/>
            <person name="Zhao Q."/>
            <person name="Zhang J.-L."/>
        </authorList>
    </citation>
    <scope>NUCLEOTIDE SEQUENCE [LARGE SCALE GENOMIC DNA]</scope>
    <source>
        <strain evidence="2 3">AY-3R</strain>
    </source>
</reference>
<feature type="transmembrane region" description="Helical" evidence="1">
    <location>
        <begin position="181"/>
        <end position="200"/>
    </location>
</feature>
<proteinExistence type="predicted"/>
<gene>
    <name evidence="2" type="ORF">ETX26_07300</name>
</gene>
<evidence type="ECO:0008006" key="4">
    <source>
        <dbReference type="Google" id="ProtNLM"/>
    </source>
</evidence>
<feature type="transmembrane region" description="Helical" evidence="1">
    <location>
        <begin position="78"/>
        <end position="95"/>
    </location>
</feature>
<keyword evidence="1" id="KW-1133">Transmembrane helix</keyword>
<name>A0A4V1QWK5_9SPHN</name>
<feature type="transmembrane region" description="Helical" evidence="1">
    <location>
        <begin position="207"/>
        <end position="227"/>
    </location>
</feature>
<dbReference type="EMBL" id="SDPV01000001">
    <property type="protein sequence ID" value="RXZ66476.1"/>
    <property type="molecule type" value="Genomic_DNA"/>
</dbReference>
<accession>A0A4V1QWK5</accession>
<feature type="transmembrane region" description="Helical" evidence="1">
    <location>
        <begin position="44"/>
        <end position="66"/>
    </location>
</feature>
<dbReference type="RefSeq" id="WP_129523945.1">
    <property type="nucleotide sequence ID" value="NZ_SDPV01000001.1"/>
</dbReference>
<keyword evidence="3" id="KW-1185">Reference proteome</keyword>
<feature type="transmembrane region" description="Helical" evidence="1">
    <location>
        <begin position="140"/>
        <end position="161"/>
    </location>
</feature>
<protein>
    <recommendedName>
        <fullName evidence="4">FtsW/RodA/SpoVE family cell cycle protein</fullName>
    </recommendedName>
</protein>
<organism evidence="2 3">
    <name type="scientific">Pelagerythrobacter rhizovicinus</name>
    <dbReference type="NCBI Taxonomy" id="2268576"/>
    <lineage>
        <taxon>Bacteria</taxon>
        <taxon>Pseudomonadati</taxon>
        <taxon>Pseudomonadota</taxon>
        <taxon>Alphaproteobacteria</taxon>
        <taxon>Sphingomonadales</taxon>
        <taxon>Erythrobacteraceae</taxon>
        <taxon>Pelagerythrobacter</taxon>
    </lineage>
</organism>
<dbReference type="OrthoDB" id="5520726at2"/>
<dbReference type="Proteomes" id="UP000293623">
    <property type="component" value="Unassembled WGS sequence"/>
</dbReference>
<comment type="caution">
    <text evidence="2">The sequence shown here is derived from an EMBL/GenBank/DDBJ whole genome shotgun (WGS) entry which is preliminary data.</text>
</comment>
<feature type="transmembrane region" description="Helical" evidence="1">
    <location>
        <begin position="233"/>
        <end position="251"/>
    </location>
</feature>
<sequence>MGASLLLFHAGGAPSAYSLVNAATLALALIVMVASRRLHLATRGATWVVGLGLSGICITLISGVDVEGVRRWIPLGPVRLHAAMLLLPAVLAALPCLPDRWRLACVALAAAVFVWQPDPAAALTLAFGCLLAEWRNRRSAVAMILVAASVAGVIAAAARAVPLAPVPFVESVLAQGFKLHAALGMALAAALLFAVFAPLLDNADRANTAAVSVSGGWLGFSIASVAGPYPTPLVGYGAAAILGYGLATAVLRATGQFRVGSD</sequence>
<keyword evidence="1" id="KW-0812">Transmembrane</keyword>
<keyword evidence="1" id="KW-0472">Membrane</keyword>
<evidence type="ECO:0000313" key="3">
    <source>
        <dbReference type="Proteomes" id="UP000293623"/>
    </source>
</evidence>
<evidence type="ECO:0000313" key="2">
    <source>
        <dbReference type="EMBL" id="RXZ66476.1"/>
    </source>
</evidence>
<dbReference type="AlphaFoldDB" id="A0A4V1QWK5"/>
<evidence type="ECO:0000256" key="1">
    <source>
        <dbReference type="SAM" id="Phobius"/>
    </source>
</evidence>